<feature type="compositionally biased region" description="Polar residues" evidence="1">
    <location>
        <begin position="104"/>
        <end position="113"/>
    </location>
</feature>
<gene>
    <name evidence="2" type="ORF">M378DRAFT_160315</name>
</gene>
<name>A0A0C2XBR8_AMAMK</name>
<keyword evidence="3" id="KW-1185">Reference proteome</keyword>
<evidence type="ECO:0000313" key="3">
    <source>
        <dbReference type="Proteomes" id="UP000054549"/>
    </source>
</evidence>
<organism evidence="2 3">
    <name type="scientific">Amanita muscaria (strain Koide BX008)</name>
    <dbReference type="NCBI Taxonomy" id="946122"/>
    <lineage>
        <taxon>Eukaryota</taxon>
        <taxon>Fungi</taxon>
        <taxon>Dikarya</taxon>
        <taxon>Basidiomycota</taxon>
        <taxon>Agaricomycotina</taxon>
        <taxon>Agaricomycetes</taxon>
        <taxon>Agaricomycetidae</taxon>
        <taxon>Agaricales</taxon>
        <taxon>Pluteineae</taxon>
        <taxon>Amanitaceae</taxon>
        <taxon>Amanita</taxon>
    </lineage>
</organism>
<sequence>MTDKLEGACSLWLCVVLDPQPSGIPQITQSTDIAFPTQLKHGYCRGEEAPTLNNPQDKSRRWRRCWVMVMVSREEHTASSDSIYWVKYLRQDMTRHGVFSNRSGVDSYRTSHQAPEAPRPSSWNNTTVFTHSPLQLRPMRPSCAQASLITSQRAVHAFFRRIDRPPLLSSSL</sequence>
<dbReference type="InParanoid" id="A0A0C2XBR8"/>
<dbReference type="EMBL" id="KN818234">
    <property type="protein sequence ID" value="KIL66806.1"/>
    <property type="molecule type" value="Genomic_DNA"/>
</dbReference>
<accession>A0A0C2XBR8</accession>
<protein>
    <submittedName>
        <fullName evidence="2">Uncharacterized protein</fullName>
    </submittedName>
</protein>
<reference evidence="2 3" key="1">
    <citation type="submission" date="2014-04" db="EMBL/GenBank/DDBJ databases">
        <title>Evolutionary Origins and Diversification of the Mycorrhizal Mutualists.</title>
        <authorList>
            <consortium name="DOE Joint Genome Institute"/>
            <consortium name="Mycorrhizal Genomics Consortium"/>
            <person name="Kohler A."/>
            <person name="Kuo A."/>
            <person name="Nagy L.G."/>
            <person name="Floudas D."/>
            <person name="Copeland A."/>
            <person name="Barry K.W."/>
            <person name="Cichocki N."/>
            <person name="Veneault-Fourrey C."/>
            <person name="LaButti K."/>
            <person name="Lindquist E.A."/>
            <person name="Lipzen A."/>
            <person name="Lundell T."/>
            <person name="Morin E."/>
            <person name="Murat C."/>
            <person name="Riley R."/>
            <person name="Ohm R."/>
            <person name="Sun H."/>
            <person name="Tunlid A."/>
            <person name="Henrissat B."/>
            <person name="Grigoriev I.V."/>
            <person name="Hibbett D.S."/>
            <person name="Martin F."/>
        </authorList>
    </citation>
    <scope>NUCLEOTIDE SEQUENCE [LARGE SCALE GENOMIC DNA]</scope>
    <source>
        <strain evidence="2 3">Koide BX008</strain>
    </source>
</reference>
<feature type="non-terminal residue" evidence="2">
    <location>
        <position position="172"/>
    </location>
</feature>
<evidence type="ECO:0000313" key="2">
    <source>
        <dbReference type="EMBL" id="KIL66806.1"/>
    </source>
</evidence>
<dbReference type="Proteomes" id="UP000054549">
    <property type="component" value="Unassembled WGS sequence"/>
</dbReference>
<dbReference type="HOGENOM" id="CLU_1566572_0_0_1"/>
<proteinExistence type="predicted"/>
<dbReference type="AlphaFoldDB" id="A0A0C2XBR8"/>
<evidence type="ECO:0000256" key="1">
    <source>
        <dbReference type="SAM" id="MobiDB-lite"/>
    </source>
</evidence>
<feature type="region of interest" description="Disordered" evidence="1">
    <location>
        <begin position="104"/>
        <end position="126"/>
    </location>
</feature>